<evidence type="ECO:0000313" key="1">
    <source>
        <dbReference type="EMBL" id="NLF55787.1"/>
    </source>
</evidence>
<organism evidence="1 2">
    <name type="scientific">Thauera phenolivorans</name>
    <dbReference type="NCBI Taxonomy" id="1792543"/>
    <lineage>
        <taxon>Bacteria</taxon>
        <taxon>Pseudomonadati</taxon>
        <taxon>Pseudomonadota</taxon>
        <taxon>Betaproteobacteria</taxon>
        <taxon>Rhodocyclales</taxon>
        <taxon>Zoogloeaceae</taxon>
        <taxon>Thauera</taxon>
    </lineage>
</organism>
<reference evidence="1 2" key="1">
    <citation type="journal article" date="2020" name="Biotechnol. Biofuels">
        <title>New insights from the biogas microbiome by comprehensive genome-resolved metagenomics of nearly 1600 species originating from multiple anaerobic digesters.</title>
        <authorList>
            <person name="Campanaro S."/>
            <person name="Treu L."/>
            <person name="Rodriguez-R L.M."/>
            <person name="Kovalovszki A."/>
            <person name="Ziels R.M."/>
            <person name="Maus I."/>
            <person name="Zhu X."/>
            <person name="Kougias P.G."/>
            <person name="Basile A."/>
            <person name="Luo G."/>
            <person name="Schluter A."/>
            <person name="Konstantinidis K.T."/>
            <person name="Angelidaki I."/>
        </authorList>
    </citation>
    <scope>NUCLEOTIDE SEQUENCE [LARGE SCALE GENOMIC DNA]</scope>
    <source>
        <strain evidence="1">AS06rmzACSIP_256</strain>
    </source>
</reference>
<dbReference type="AlphaFoldDB" id="A0A7X7LYN5"/>
<comment type="caution">
    <text evidence="1">The sequence shown here is derived from an EMBL/GenBank/DDBJ whole genome shotgun (WGS) entry which is preliminary data.</text>
</comment>
<name>A0A7X7LYN5_9RHOO</name>
<evidence type="ECO:0000313" key="2">
    <source>
        <dbReference type="Proteomes" id="UP000536534"/>
    </source>
</evidence>
<gene>
    <name evidence="1" type="ORF">GX576_15575</name>
</gene>
<dbReference type="EMBL" id="JAAYYV010000451">
    <property type="protein sequence ID" value="NLF55787.1"/>
    <property type="molecule type" value="Genomic_DNA"/>
</dbReference>
<accession>A0A7X7LYN5</accession>
<sequence>MRLELYQAECERIARQNKGILDEVAARIRAGSALSLLEQSGVLHAFQVLVENAIGNLVLNKKHHFIADFLERPITAIPDADGGV</sequence>
<proteinExistence type="predicted"/>
<dbReference type="Proteomes" id="UP000536534">
    <property type="component" value="Unassembled WGS sequence"/>
</dbReference>
<protein>
    <submittedName>
        <fullName evidence="1">Uncharacterized protein</fullName>
    </submittedName>
</protein>